<dbReference type="Gene3D" id="3.80.10.10">
    <property type="entry name" value="Ribonuclease Inhibitor"/>
    <property type="match status" value="2"/>
</dbReference>
<dbReference type="EMBL" id="SMZJ02000006">
    <property type="protein sequence ID" value="TWO31883.1"/>
    <property type="molecule type" value="Genomic_DNA"/>
</dbReference>
<keyword evidence="3" id="KW-0677">Repeat</keyword>
<organism evidence="6 7">
    <name type="scientific">Seonamhaeicola sediminis</name>
    <dbReference type="NCBI Taxonomy" id="2528206"/>
    <lineage>
        <taxon>Bacteria</taxon>
        <taxon>Pseudomonadati</taxon>
        <taxon>Bacteroidota</taxon>
        <taxon>Flavobacteriia</taxon>
        <taxon>Flavobacteriales</taxon>
        <taxon>Flavobacteriaceae</taxon>
    </lineage>
</organism>
<reference evidence="6 7" key="1">
    <citation type="submission" date="2019-07" db="EMBL/GenBank/DDBJ databases">
        <title>Seonamhaeicola sp. W255 draft genome.</title>
        <authorList>
            <person name="Zhang X.-Y."/>
            <person name="Zhang R."/>
            <person name="Zhong Y.-L."/>
            <person name="Du Z.-J."/>
        </authorList>
    </citation>
    <scope>NUCLEOTIDE SEQUENCE [LARGE SCALE GENOMIC DNA]</scope>
    <source>
        <strain evidence="6 7">W255</strain>
    </source>
</reference>
<dbReference type="Proteomes" id="UP000295814">
    <property type="component" value="Unassembled WGS sequence"/>
</dbReference>
<protein>
    <submittedName>
        <fullName evidence="6">T9SS type A sorting domain-containing protein</fullName>
    </submittedName>
</protein>
<dbReference type="InterPro" id="IPR026444">
    <property type="entry name" value="Secre_tail"/>
</dbReference>
<dbReference type="SUPFAM" id="SSF52058">
    <property type="entry name" value="L domain-like"/>
    <property type="match status" value="1"/>
</dbReference>
<feature type="chain" id="PRO_5022760254" evidence="4">
    <location>
        <begin position="22"/>
        <end position="524"/>
    </location>
</feature>
<evidence type="ECO:0000256" key="2">
    <source>
        <dbReference type="ARBA" id="ARBA00022729"/>
    </source>
</evidence>
<feature type="signal peptide" evidence="4">
    <location>
        <begin position="1"/>
        <end position="21"/>
    </location>
</feature>
<dbReference type="NCBIfam" id="TIGR04183">
    <property type="entry name" value="Por_Secre_tail"/>
    <property type="match status" value="1"/>
</dbReference>
<evidence type="ECO:0000256" key="1">
    <source>
        <dbReference type="ARBA" id="ARBA00022614"/>
    </source>
</evidence>
<evidence type="ECO:0000313" key="7">
    <source>
        <dbReference type="Proteomes" id="UP000295814"/>
    </source>
</evidence>
<dbReference type="PANTHER" id="PTHR47566:SF1">
    <property type="entry name" value="PROTEIN NUD1"/>
    <property type="match status" value="1"/>
</dbReference>
<dbReference type="InterPro" id="IPR032675">
    <property type="entry name" value="LRR_dom_sf"/>
</dbReference>
<name>A0A562YBT3_9FLAO</name>
<dbReference type="PANTHER" id="PTHR47566">
    <property type="match status" value="1"/>
</dbReference>
<dbReference type="RefSeq" id="WP_133357006.1">
    <property type="nucleotide sequence ID" value="NZ_SMZJ02000006.1"/>
</dbReference>
<keyword evidence="2 4" id="KW-0732">Signal</keyword>
<proteinExistence type="predicted"/>
<evidence type="ECO:0000259" key="5">
    <source>
        <dbReference type="Pfam" id="PF18962"/>
    </source>
</evidence>
<gene>
    <name evidence="6" type="ORF">E1J38_010880</name>
</gene>
<comment type="caution">
    <text evidence="6">The sequence shown here is derived from an EMBL/GenBank/DDBJ whole genome shotgun (WGS) entry which is preliminary data.</text>
</comment>
<evidence type="ECO:0000313" key="6">
    <source>
        <dbReference type="EMBL" id="TWO31883.1"/>
    </source>
</evidence>
<evidence type="ECO:0000256" key="4">
    <source>
        <dbReference type="SAM" id="SignalP"/>
    </source>
</evidence>
<dbReference type="GO" id="GO:0035591">
    <property type="term" value="F:signaling adaptor activity"/>
    <property type="evidence" value="ECO:0007669"/>
    <property type="project" value="TreeGrafter"/>
</dbReference>
<dbReference type="OrthoDB" id="3179827at2"/>
<accession>A0A562YBT3</accession>
<evidence type="ECO:0000256" key="3">
    <source>
        <dbReference type="ARBA" id="ARBA00022737"/>
    </source>
</evidence>
<keyword evidence="7" id="KW-1185">Reference proteome</keyword>
<dbReference type="InterPro" id="IPR052574">
    <property type="entry name" value="CDIRP"/>
</dbReference>
<dbReference type="AlphaFoldDB" id="A0A562YBT3"/>
<keyword evidence="1" id="KW-0433">Leucine-rich repeat</keyword>
<dbReference type="Pfam" id="PF18962">
    <property type="entry name" value="Por_Secre_tail"/>
    <property type="match status" value="1"/>
</dbReference>
<feature type="domain" description="Secretion system C-terminal sorting" evidence="5">
    <location>
        <begin position="455"/>
        <end position="521"/>
    </location>
</feature>
<sequence>MKTKLLLSLALFLGNYSMILGQCVPPADKTCIEDDQFEAYLESAGLGDDIPNNDLVFTSRIQVVTDLDVSAQGIKSMNGIEAFTALQNLNCSSNNLLTSLNVFNNTSITELRIFNCSINNLTLPNNNTLTYLSCGNNNLPGLDVSGYPNLTYLACANNLNGDLGVMDLKPNTKLITLYLHNSGVTSLDISTCTDLDLLHCFTTNEFSNANNLSTLDISANTKLREVRCYNIGLNTIIYSASPYNNMTFIDCGSNNLNSLELAKFPNIETLWCYYNNLSSLDFSNNILLQSLDFGGNSGLTNINLSMLANLVTVWGYDTLNLNSLTLPTNSTTLENIWFFQNGLSTLDFTTNTGLQRMDIAGGNFSDIDVSMLTNLTQLYCNKSNLLTSLNIANGNIDSFDWMWADENPLLDCIQVDDETKAYGKSQPNWKRDFDTEFSLNCSLSVDEFLKESISLYPNPTKNKVFLETVLSVSYNLLNIQGQEMFKGHFSIGMNEMDLSNLPQGLYFLNLESPDGSHVKKILKN</sequence>